<gene>
    <name evidence="2" type="ORF">GCM10023169_35170</name>
</gene>
<accession>A0ABP8LMH5</accession>
<dbReference type="EMBL" id="BAABGN010000013">
    <property type="protein sequence ID" value="GAA4431033.1"/>
    <property type="molecule type" value="Genomic_DNA"/>
</dbReference>
<dbReference type="InterPro" id="IPR037401">
    <property type="entry name" value="SnoaL-like"/>
</dbReference>
<dbReference type="Gene3D" id="3.10.450.50">
    <property type="match status" value="1"/>
</dbReference>
<feature type="domain" description="SnoaL-like" evidence="1">
    <location>
        <begin position="8"/>
        <end position="132"/>
    </location>
</feature>
<dbReference type="Pfam" id="PF13577">
    <property type="entry name" value="SnoaL_4"/>
    <property type="match status" value="1"/>
</dbReference>
<keyword evidence="3" id="KW-1185">Reference proteome</keyword>
<reference evidence="3" key="1">
    <citation type="journal article" date="2019" name="Int. J. Syst. Evol. Microbiol.">
        <title>The Global Catalogue of Microorganisms (GCM) 10K type strain sequencing project: providing services to taxonomists for standard genome sequencing and annotation.</title>
        <authorList>
            <consortium name="The Broad Institute Genomics Platform"/>
            <consortium name="The Broad Institute Genome Sequencing Center for Infectious Disease"/>
            <person name="Wu L."/>
            <person name="Ma J."/>
        </authorList>
    </citation>
    <scope>NUCLEOTIDE SEQUENCE [LARGE SCALE GENOMIC DNA]</scope>
    <source>
        <strain evidence="3">JCM 17810</strain>
    </source>
</reference>
<evidence type="ECO:0000313" key="3">
    <source>
        <dbReference type="Proteomes" id="UP001500622"/>
    </source>
</evidence>
<dbReference type="Proteomes" id="UP001500622">
    <property type="component" value="Unassembled WGS sequence"/>
</dbReference>
<sequence length="145" mass="16132">MSRLTPGARAAIGDLNARFAWALDLHEFDMLREIFTPDVHYVSVGREFHDVEALIASFHARTGTRTTRHGLGNLLLQDDAGNTVTGRGSWHTFASNDDGPAPLADFDVYMVADFDDTYVVDADGTWRIAARRITPVFRRADLAPR</sequence>
<protein>
    <recommendedName>
        <fullName evidence="1">SnoaL-like domain-containing protein</fullName>
    </recommendedName>
</protein>
<evidence type="ECO:0000259" key="1">
    <source>
        <dbReference type="Pfam" id="PF13577"/>
    </source>
</evidence>
<dbReference type="InterPro" id="IPR032710">
    <property type="entry name" value="NTF2-like_dom_sf"/>
</dbReference>
<evidence type="ECO:0000313" key="2">
    <source>
        <dbReference type="EMBL" id="GAA4431033.1"/>
    </source>
</evidence>
<name>A0ABP8LMH5_9MICO</name>
<proteinExistence type="predicted"/>
<organism evidence="2 3">
    <name type="scientific">Georgenia halophila</name>
    <dbReference type="NCBI Taxonomy" id="620889"/>
    <lineage>
        <taxon>Bacteria</taxon>
        <taxon>Bacillati</taxon>
        <taxon>Actinomycetota</taxon>
        <taxon>Actinomycetes</taxon>
        <taxon>Micrococcales</taxon>
        <taxon>Bogoriellaceae</taxon>
        <taxon>Georgenia</taxon>
    </lineage>
</organism>
<dbReference type="SUPFAM" id="SSF54427">
    <property type="entry name" value="NTF2-like"/>
    <property type="match status" value="1"/>
</dbReference>
<comment type="caution">
    <text evidence="2">The sequence shown here is derived from an EMBL/GenBank/DDBJ whole genome shotgun (WGS) entry which is preliminary data.</text>
</comment>
<dbReference type="RefSeq" id="WP_345217931.1">
    <property type="nucleotide sequence ID" value="NZ_BAABGN010000013.1"/>
</dbReference>